<sequence length="49" mass="5703">MKKEPDQLVLYFHQAKNHFAKNEERFLLMGGLLEPLRQPIAGKLVLKVL</sequence>
<name>A0A644ZPK2_9ZZZZ</name>
<reference evidence="1" key="1">
    <citation type="submission" date="2019-08" db="EMBL/GenBank/DDBJ databases">
        <authorList>
            <person name="Kucharzyk K."/>
            <person name="Murdoch R.W."/>
            <person name="Higgins S."/>
            <person name="Loffler F."/>
        </authorList>
    </citation>
    <scope>NUCLEOTIDE SEQUENCE</scope>
</reference>
<evidence type="ECO:0000313" key="1">
    <source>
        <dbReference type="EMBL" id="MPM40613.1"/>
    </source>
</evidence>
<dbReference type="AlphaFoldDB" id="A0A644ZPK2"/>
<proteinExistence type="predicted"/>
<gene>
    <name evidence="1" type="ORF">SDC9_87257</name>
</gene>
<comment type="caution">
    <text evidence="1">The sequence shown here is derived from an EMBL/GenBank/DDBJ whole genome shotgun (WGS) entry which is preliminary data.</text>
</comment>
<protein>
    <submittedName>
        <fullName evidence="1">Uncharacterized protein</fullName>
    </submittedName>
</protein>
<organism evidence="1">
    <name type="scientific">bioreactor metagenome</name>
    <dbReference type="NCBI Taxonomy" id="1076179"/>
    <lineage>
        <taxon>unclassified sequences</taxon>
        <taxon>metagenomes</taxon>
        <taxon>ecological metagenomes</taxon>
    </lineage>
</organism>
<accession>A0A644ZPK2</accession>
<dbReference type="EMBL" id="VSSQ01009064">
    <property type="protein sequence ID" value="MPM40613.1"/>
    <property type="molecule type" value="Genomic_DNA"/>
</dbReference>